<feature type="domain" description="N-acetyltransferase" evidence="3">
    <location>
        <begin position="1"/>
        <end position="151"/>
    </location>
</feature>
<comment type="caution">
    <text evidence="4">The sequence shown here is derived from an EMBL/GenBank/DDBJ whole genome shotgun (WGS) entry which is preliminary data.</text>
</comment>
<dbReference type="AlphaFoldDB" id="A0A2N7FJL8"/>
<dbReference type="GO" id="GO:0016747">
    <property type="term" value="F:acyltransferase activity, transferring groups other than amino-acyl groups"/>
    <property type="evidence" value="ECO:0007669"/>
    <property type="project" value="InterPro"/>
</dbReference>
<dbReference type="PANTHER" id="PTHR43877:SF2">
    <property type="entry name" value="AMINOALKYLPHOSPHONATE N-ACETYLTRANSFERASE-RELATED"/>
    <property type="match status" value="1"/>
</dbReference>
<keyword evidence="1 4" id="KW-0808">Transferase</keyword>
<dbReference type="InterPro" id="IPR016181">
    <property type="entry name" value="Acyl_CoA_acyltransferase"/>
</dbReference>
<evidence type="ECO:0000256" key="2">
    <source>
        <dbReference type="ARBA" id="ARBA00023315"/>
    </source>
</evidence>
<dbReference type="PANTHER" id="PTHR43877">
    <property type="entry name" value="AMINOALKYLPHOSPHONATE N-ACETYLTRANSFERASE-RELATED-RELATED"/>
    <property type="match status" value="1"/>
</dbReference>
<name>A0A2N7FJL8_VIBSP</name>
<dbReference type="EMBL" id="MCWU01000010">
    <property type="protein sequence ID" value="PMJ69475.1"/>
    <property type="molecule type" value="Genomic_DNA"/>
</dbReference>
<dbReference type="InterPro" id="IPR000182">
    <property type="entry name" value="GNAT_dom"/>
</dbReference>
<dbReference type="SUPFAM" id="SSF55729">
    <property type="entry name" value="Acyl-CoA N-acyltransferases (Nat)"/>
    <property type="match status" value="1"/>
</dbReference>
<reference evidence="5" key="1">
    <citation type="submission" date="2016-07" db="EMBL/GenBank/DDBJ databases">
        <title>Nontailed viruses are major unrecognized killers of bacteria in the ocean.</title>
        <authorList>
            <person name="Kauffman K."/>
            <person name="Hussain F."/>
            <person name="Yang J."/>
            <person name="Arevalo P."/>
            <person name="Brown J."/>
            <person name="Cutler M."/>
            <person name="Kelly L."/>
            <person name="Polz M.F."/>
        </authorList>
    </citation>
    <scope>NUCLEOTIDE SEQUENCE [LARGE SCALE GENOMIC DNA]</scope>
    <source>
        <strain evidence="5">10N.261.55.E11</strain>
    </source>
</reference>
<evidence type="ECO:0000313" key="5">
    <source>
        <dbReference type="Proteomes" id="UP000235330"/>
    </source>
</evidence>
<evidence type="ECO:0000259" key="3">
    <source>
        <dbReference type="PROSITE" id="PS51186"/>
    </source>
</evidence>
<sequence>MEFHKAKLEDIEQLSRLFHSYRQLSVSLDNSFSLSDSTKWIEDRLSEDNAVFLIAESEQEILGFVTLYQGFSSISLSKYWILNDLFVSKDARGLGLGRSLMEQAEMYASATKSKGIELETSKDNLLAQSLYKDLGYIENERYKSYFKKVQL</sequence>
<protein>
    <submittedName>
        <fullName evidence="4">GNAT family N-acetyltransferase</fullName>
    </submittedName>
</protein>
<dbReference type="CDD" id="cd04301">
    <property type="entry name" value="NAT_SF"/>
    <property type="match status" value="1"/>
</dbReference>
<accession>A0A2N7FJL8</accession>
<dbReference type="InterPro" id="IPR050832">
    <property type="entry name" value="Bact_Acetyltransf"/>
</dbReference>
<dbReference type="RefSeq" id="WP_102515539.1">
    <property type="nucleotide sequence ID" value="NZ_CAWNSM010000010.1"/>
</dbReference>
<dbReference type="Pfam" id="PF00583">
    <property type="entry name" value="Acetyltransf_1"/>
    <property type="match status" value="1"/>
</dbReference>
<keyword evidence="2" id="KW-0012">Acyltransferase</keyword>
<organism evidence="4 5">
    <name type="scientific">Vibrio splendidus</name>
    <dbReference type="NCBI Taxonomy" id="29497"/>
    <lineage>
        <taxon>Bacteria</taxon>
        <taxon>Pseudomonadati</taxon>
        <taxon>Pseudomonadota</taxon>
        <taxon>Gammaproteobacteria</taxon>
        <taxon>Vibrionales</taxon>
        <taxon>Vibrionaceae</taxon>
        <taxon>Vibrio</taxon>
    </lineage>
</organism>
<gene>
    <name evidence="4" type="ORF">BCU17_13120</name>
</gene>
<dbReference type="PROSITE" id="PS51186">
    <property type="entry name" value="GNAT"/>
    <property type="match status" value="1"/>
</dbReference>
<dbReference type="Gene3D" id="3.40.630.30">
    <property type="match status" value="1"/>
</dbReference>
<dbReference type="Proteomes" id="UP000235330">
    <property type="component" value="Unassembled WGS sequence"/>
</dbReference>
<proteinExistence type="predicted"/>
<evidence type="ECO:0000313" key="4">
    <source>
        <dbReference type="EMBL" id="PMJ69475.1"/>
    </source>
</evidence>
<evidence type="ECO:0000256" key="1">
    <source>
        <dbReference type="ARBA" id="ARBA00022679"/>
    </source>
</evidence>